<accession>A0AAW9AA83</accession>
<reference evidence="1 2" key="1">
    <citation type="submission" date="2023-06" db="EMBL/GenBank/DDBJ databases">
        <title>Sporosarcina sp. nov., isolated from Korean traditional fermented seafood 'Jeotgal'.</title>
        <authorList>
            <person name="Yang A.I."/>
            <person name="Shin N.-R."/>
        </authorList>
    </citation>
    <scope>NUCLEOTIDE SEQUENCE [LARGE SCALE GENOMIC DNA]</scope>
    <source>
        <strain evidence="1 2">KCTC43456</strain>
    </source>
</reference>
<dbReference type="EMBL" id="JAUBDJ010000014">
    <property type="protein sequence ID" value="MDW0118546.1"/>
    <property type="molecule type" value="Genomic_DNA"/>
</dbReference>
<evidence type="ECO:0000313" key="2">
    <source>
        <dbReference type="Proteomes" id="UP001271648"/>
    </source>
</evidence>
<keyword evidence="2" id="KW-1185">Reference proteome</keyword>
<protein>
    <submittedName>
        <fullName evidence="1">Uncharacterized protein</fullName>
    </submittedName>
</protein>
<dbReference type="Proteomes" id="UP001271648">
    <property type="component" value="Unassembled WGS sequence"/>
</dbReference>
<comment type="caution">
    <text evidence="1">The sequence shown here is derived from an EMBL/GenBank/DDBJ whole genome shotgun (WGS) entry which is preliminary data.</text>
</comment>
<organism evidence="1 2">
    <name type="scientific">Sporosarcina thermotolerans</name>
    <dbReference type="NCBI Taxonomy" id="633404"/>
    <lineage>
        <taxon>Bacteria</taxon>
        <taxon>Bacillati</taxon>
        <taxon>Bacillota</taxon>
        <taxon>Bacilli</taxon>
        <taxon>Bacillales</taxon>
        <taxon>Caryophanaceae</taxon>
        <taxon>Sporosarcina</taxon>
    </lineage>
</organism>
<dbReference type="AlphaFoldDB" id="A0AAW9AA83"/>
<evidence type="ECO:0000313" key="1">
    <source>
        <dbReference type="EMBL" id="MDW0118546.1"/>
    </source>
</evidence>
<gene>
    <name evidence="1" type="ORF">QTL97_16575</name>
</gene>
<sequence length="395" mass="41913">MIVQNPNSGVAVDIPLSAFNDLRTIDLLPVAGWQFNYNINSDLINTTLTGSGSATASNAKGVLQTGATANSSATIQTVKAVRHIPGLGKTIRFTGIFTAGVPNSTQVIGIGDSTDGYFFGYNGASFGVLRRQNGVDNWISQSSWNYDAMTGSGPSKMTLNPTLGNVYEIRFQWLGFGVITFWVYNSVSGAASLVHTIQYPNTATVPSTYNPTLPLIAQVKNTANTSNLTLQTSSAMGFVEGNGNTNAMVTRNSFSNAKTGISTTPTSIFTLLNKNTFQGKTNRIRIQFDYVSLQTDSGGNAPATCRLVKNGTLGGAPVFNDISTNTSVMAVDTSGTTVTGGSNVLTFGINTRDSVREILTDLDIQLEPGSTFSLVCFSSSGSQNFNIAASWKELW</sequence>
<proteinExistence type="predicted"/>
<dbReference type="RefSeq" id="WP_317941280.1">
    <property type="nucleotide sequence ID" value="NZ_JAUBDJ010000014.1"/>
</dbReference>
<name>A0AAW9AA83_9BACL</name>